<evidence type="ECO:0008006" key="13">
    <source>
        <dbReference type="Google" id="ProtNLM"/>
    </source>
</evidence>
<evidence type="ECO:0000256" key="5">
    <source>
        <dbReference type="ARBA" id="ARBA00022989"/>
    </source>
</evidence>
<keyword evidence="12" id="KW-1185">Reference proteome</keyword>
<dbReference type="Proteomes" id="UP000195521">
    <property type="component" value="Unassembled WGS sequence"/>
</dbReference>
<evidence type="ECO:0000256" key="10">
    <source>
        <dbReference type="SAM" id="Phobius"/>
    </source>
</evidence>
<dbReference type="OrthoDB" id="250329at2759"/>
<evidence type="ECO:0000256" key="4">
    <source>
        <dbReference type="ARBA" id="ARBA00022692"/>
    </source>
</evidence>
<name>A0A1Y1JG84_PLAGO</name>
<feature type="transmembrane region" description="Helical" evidence="10">
    <location>
        <begin position="133"/>
        <end position="152"/>
    </location>
</feature>
<evidence type="ECO:0000313" key="11">
    <source>
        <dbReference type="EMBL" id="GAW79094.1"/>
    </source>
</evidence>
<dbReference type="AlphaFoldDB" id="A0A1Y1JG84"/>
<dbReference type="GeneID" id="39745794"/>
<accession>A0A1Y1JG84</accession>
<dbReference type="Pfam" id="PF00153">
    <property type="entry name" value="Mito_carr"/>
    <property type="match status" value="2"/>
</dbReference>
<dbReference type="RefSeq" id="XP_028541683.1">
    <property type="nucleotide sequence ID" value="XM_028685882.1"/>
</dbReference>
<gene>
    <name evidence="11" type="ORF">PGO_020640</name>
</gene>
<protein>
    <recommendedName>
        <fullName evidence="13">Mitochondrial carrier protein</fullName>
    </recommendedName>
</protein>
<sequence>MVLLFFVRYFSFIFTKCGFGNARHMSSKIAIMESSIVQTFYGALIASTVSRILLYPLDTMKTNKQVHMGSYTGSFTKCTKICPSSNTAICRSIANVNETTCRIPNHGSSKPFKIRHNLFFLPSFIRKFGYKNLYSGFVFSSITTIPATSLYFCCFEYLKSIKINCNKKLENEKDPPPEQNANSMNSINYFSIAFLAEAISCILFVPIDIIKERLQAQRYLKLKEHKTSYHLLKDFIYKDGFFRLYRGYISTCLTYGIFGGSFFFLQNFGMDLMKKFEMESSNFNNLKLNLICSLLSGIITSPLEVVRIRFQLQEKNKTPFFYTNSVDGIKKLWAEESGKFFNLFKGNFYRCSLVCLSMAMNVTIIDLYKKLS</sequence>
<keyword evidence="3 9" id="KW-0813">Transport</keyword>
<comment type="similarity">
    <text evidence="2 9">Belongs to the mitochondrial carrier (TC 2.A.29) family.</text>
</comment>
<evidence type="ECO:0000313" key="12">
    <source>
        <dbReference type="Proteomes" id="UP000195521"/>
    </source>
</evidence>
<feature type="repeat" description="Solcar" evidence="8">
    <location>
        <begin position="34"/>
        <end position="161"/>
    </location>
</feature>
<dbReference type="InterPro" id="IPR023395">
    <property type="entry name" value="MCP_dom_sf"/>
</dbReference>
<comment type="caution">
    <text evidence="11">The sequence shown here is derived from an EMBL/GenBank/DDBJ whole genome shotgun (WGS) entry which is preliminary data.</text>
</comment>
<proteinExistence type="inferred from homology"/>
<feature type="transmembrane region" description="Helical" evidence="10">
    <location>
        <begin position="187"/>
        <end position="210"/>
    </location>
</feature>
<feature type="repeat" description="Solcar" evidence="8">
    <location>
        <begin position="284"/>
        <end position="371"/>
    </location>
</feature>
<dbReference type="GO" id="GO:0031966">
    <property type="term" value="C:mitochondrial membrane"/>
    <property type="evidence" value="ECO:0007669"/>
    <property type="project" value="UniProtKB-SubCell"/>
</dbReference>
<keyword evidence="7 8" id="KW-0472">Membrane</keyword>
<reference evidence="12" key="1">
    <citation type="submission" date="2017-04" db="EMBL/GenBank/DDBJ databases">
        <title>Plasmodium gonderi genome.</title>
        <authorList>
            <person name="Arisue N."/>
            <person name="Honma H."/>
            <person name="Kawai S."/>
            <person name="Tougan T."/>
            <person name="Tanabe K."/>
            <person name="Horii T."/>
        </authorList>
    </citation>
    <scope>NUCLEOTIDE SEQUENCE [LARGE SCALE GENOMIC DNA]</scope>
    <source>
        <strain evidence="12">ATCC 30045</strain>
    </source>
</reference>
<evidence type="ECO:0000256" key="2">
    <source>
        <dbReference type="ARBA" id="ARBA00006375"/>
    </source>
</evidence>
<feature type="repeat" description="Solcar" evidence="8">
    <location>
        <begin position="184"/>
        <end position="272"/>
    </location>
</feature>
<organism evidence="11 12">
    <name type="scientific">Plasmodium gonderi</name>
    <dbReference type="NCBI Taxonomy" id="77519"/>
    <lineage>
        <taxon>Eukaryota</taxon>
        <taxon>Sar</taxon>
        <taxon>Alveolata</taxon>
        <taxon>Apicomplexa</taxon>
        <taxon>Aconoidasida</taxon>
        <taxon>Haemosporida</taxon>
        <taxon>Plasmodiidae</taxon>
        <taxon>Plasmodium</taxon>
        <taxon>Plasmodium (Plasmodium)</taxon>
    </lineage>
</organism>
<evidence type="ECO:0000256" key="8">
    <source>
        <dbReference type="PROSITE-ProRule" id="PRU00282"/>
    </source>
</evidence>
<dbReference type="PANTHER" id="PTHR45758">
    <property type="entry name" value="MITOFERRIN-1-RELATED"/>
    <property type="match status" value="1"/>
</dbReference>
<dbReference type="SUPFAM" id="SSF103506">
    <property type="entry name" value="Mitochondrial carrier"/>
    <property type="match status" value="1"/>
</dbReference>
<evidence type="ECO:0000256" key="6">
    <source>
        <dbReference type="ARBA" id="ARBA00023128"/>
    </source>
</evidence>
<dbReference type="EMBL" id="BDQF01000002">
    <property type="protein sequence ID" value="GAW79094.1"/>
    <property type="molecule type" value="Genomic_DNA"/>
</dbReference>
<keyword evidence="5 10" id="KW-1133">Transmembrane helix</keyword>
<comment type="subcellular location">
    <subcellularLocation>
        <location evidence="1">Mitochondrion membrane</location>
        <topology evidence="1">Multi-pass membrane protein</topology>
    </subcellularLocation>
</comment>
<feature type="transmembrane region" description="Helical" evidence="10">
    <location>
        <begin position="248"/>
        <end position="268"/>
    </location>
</feature>
<dbReference type="Gene3D" id="1.50.40.10">
    <property type="entry name" value="Mitochondrial carrier domain"/>
    <property type="match status" value="1"/>
</dbReference>
<dbReference type="PANTHER" id="PTHR45758:SF19">
    <property type="entry name" value="CARRIER PROTEIN, PUTATIVE-RELATED"/>
    <property type="match status" value="1"/>
</dbReference>
<dbReference type="InterPro" id="IPR018108">
    <property type="entry name" value="MCP_transmembrane"/>
</dbReference>
<evidence type="ECO:0000256" key="1">
    <source>
        <dbReference type="ARBA" id="ARBA00004225"/>
    </source>
</evidence>
<keyword evidence="4 8" id="KW-0812">Transmembrane</keyword>
<dbReference type="GO" id="GO:0048250">
    <property type="term" value="P:iron import into the mitochondrion"/>
    <property type="evidence" value="ECO:0007669"/>
    <property type="project" value="TreeGrafter"/>
</dbReference>
<dbReference type="GO" id="GO:0015093">
    <property type="term" value="F:ferrous iron transmembrane transporter activity"/>
    <property type="evidence" value="ECO:0007669"/>
    <property type="project" value="TreeGrafter"/>
</dbReference>
<dbReference type="OMA" id="WENSRIS"/>
<evidence type="ECO:0000256" key="7">
    <source>
        <dbReference type="ARBA" id="ARBA00023136"/>
    </source>
</evidence>
<evidence type="ECO:0000256" key="9">
    <source>
        <dbReference type="RuleBase" id="RU000488"/>
    </source>
</evidence>
<dbReference type="PROSITE" id="PS50920">
    <property type="entry name" value="SOLCAR"/>
    <property type="match status" value="3"/>
</dbReference>
<evidence type="ECO:0000256" key="3">
    <source>
        <dbReference type="ARBA" id="ARBA00022448"/>
    </source>
</evidence>
<keyword evidence="6" id="KW-0496">Mitochondrion</keyword>